<dbReference type="RefSeq" id="WP_189576156.1">
    <property type="nucleotide sequence ID" value="NZ_BMXU01000002.1"/>
</dbReference>
<sequence length="183" mass="20311">MYELITPPAVEPFTLADLKAALRIDHADEDGLVMRLGITARRFIERRLGHAIAGQSWRLTHQGQPSGRLVLRPGTVSAVTLVSLRYGDNPLEPTTEYRLIMSEPQTVEITAPRTKTGAALEEVQVTFTAGRTDVSTVPDDLLEAIYALAAHYYEHREAVGEGRYVAMPLSVETMLQSLREVRL</sequence>
<organism evidence="1 2">
    <name type="scientific">Parvularcula lutaonensis</name>
    <dbReference type="NCBI Taxonomy" id="491923"/>
    <lineage>
        <taxon>Bacteria</taxon>
        <taxon>Pseudomonadati</taxon>
        <taxon>Pseudomonadota</taxon>
        <taxon>Alphaproteobacteria</taxon>
        <taxon>Parvularculales</taxon>
        <taxon>Parvularculaceae</taxon>
        <taxon>Parvularcula</taxon>
    </lineage>
</organism>
<dbReference type="Gene3D" id="1.10.3230.30">
    <property type="entry name" value="Phage gp6-like head-tail connector protein"/>
    <property type="match status" value="1"/>
</dbReference>
<comment type="caution">
    <text evidence="1">The sequence shown here is derived from an EMBL/GenBank/DDBJ whole genome shotgun (WGS) entry which is preliminary data.</text>
</comment>
<dbReference type="CDD" id="cd08054">
    <property type="entry name" value="gp6"/>
    <property type="match status" value="1"/>
</dbReference>
<dbReference type="Proteomes" id="UP001595607">
    <property type="component" value="Unassembled WGS sequence"/>
</dbReference>
<proteinExistence type="predicted"/>
<evidence type="ECO:0000313" key="2">
    <source>
        <dbReference type="Proteomes" id="UP001595607"/>
    </source>
</evidence>
<dbReference type="NCBIfam" id="TIGR01560">
    <property type="entry name" value="put_DNA_pack"/>
    <property type="match status" value="1"/>
</dbReference>
<name>A0ABV7MFD1_9PROT</name>
<protein>
    <submittedName>
        <fullName evidence="1">Head-tail connector protein</fullName>
    </submittedName>
</protein>
<dbReference type="InterPro" id="IPR011738">
    <property type="entry name" value="Phage_CHP"/>
</dbReference>
<evidence type="ECO:0000313" key="1">
    <source>
        <dbReference type="EMBL" id="MFC3303512.1"/>
    </source>
</evidence>
<dbReference type="InterPro" id="IPR006450">
    <property type="entry name" value="Phage_HK97_gp6-like"/>
</dbReference>
<dbReference type="NCBIfam" id="TIGR02215">
    <property type="entry name" value="phage_chp_gp8"/>
    <property type="match status" value="1"/>
</dbReference>
<dbReference type="EMBL" id="JBHRVA010000003">
    <property type="protein sequence ID" value="MFC3303512.1"/>
    <property type="molecule type" value="Genomic_DNA"/>
</dbReference>
<reference evidence="2" key="1">
    <citation type="journal article" date="2019" name="Int. J. Syst. Evol. Microbiol.">
        <title>The Global Catalogue of Microorganisms (GCM) 10K type strain sequencing project: providing services to taxonomists for standard genome sequencing and annotation.</title>
        <authorList>
            <consortium name="The Broad Institute Genomics Platform"/>
            <consortium name="The Broad Institute Genome Sequencing Center for Infectious Disease"/>
            <person name="Wu L."/>
            <person name="Ma J."/>
        </authorList>
    </citation>
    <scope>NUCLEOTIDE SEQUENCE [LARGE SCALE GENOMIC DNA]</scope>
    <source>
        <strain evidence="2">KCTC 22245</strain>
    </source>
</reference>
<keyword evidence="2" id="KW-1185">Reference proteome</keyword>
<accession>A0ABV7MFD1</accession>
<gene>
    <name evidence="1" type="ORF">ACFONP_12310</name>
</gene>